<organism evidence="4 5">
    <name type="scientific">Fulvivirga lutea</name>
    <dbReference type="NCBI Taxonomy" id="2810512"/>
    <lineage>
        <taxon>Bacteria</taxon>
        <taxon>Pseudomonadati</taxon>
        <taxon>Bacteroidota</taxon>
        <taxon>Cytophagia</taxon>
        <taxon>Cytophagales</taxon>
        <taxon>Fulvivirgaceae</taxon>
        <taxon>Fulvivirga</taxon>
    </lineage>
</organism>
<evidence type="ECO:0000313" key="5">
    <source>
        <dbReference type="Proteomes" id="UP000662783"/>
    </source>
</evidence>
<dbReference type="InterPro" id="IPR003953">
    <property type="entry name" value="FAD-dep_OxRdtase_2_FAD-bd"/>
</dbReference>
<keyword evidence="5" id="KW-1185">Reference proteome</keyword>
<dbReference type="GO" id="GO:0016491">
    <property type="term" value="F:oxidoreductase activity"/>
    <property type="evidence" value="ECO:0007669"/>
    <property type="project" value="UniProtKB-KW"/>
</dbReference>
<dbReference type="AlphaFoldDB" id="A0A975A1T1"/>
<reference evidence="4" key="1">
    <citation type="submission" date="2021-02" db="EMBL/GenBank/DDBJ databases">
        <title>Fulvivirga sp. S481 isolated from sea water.</title>
        <authorList>
            <person name="Bae S.S."/>
            <person name="Baek K."/>
        </authorList>
    </citation>
    <scope>NUCLEOTIDE SEQUENCE</scope>
    <source>
        <strain evidence="4">S481</strain>
    </source>
</reference>
<feature type="domain" description="FAD-dependent oxidoreductase 2 FAD-binding" evidence="3">
    <location>
        <begin position="10"/>
        <end position="40"/>
    </location>
</feature>
<proteinExistence type="predicted"/>
<dbReference type="Proteomes" id="UP000662783">
    <property type="component" value="Chromosome"/>
</dbReference>
<dbReference type="RefSeq" id="WP_205722664.1">
    <property type="nucleotide sequence ID" value="NZ_CP070608.1"/>
</dbReference>
<keyword evidence="2" id="KW-0560">Oxidoreductase</keyword>
<evidence type="ECO:0000259" key="3">
    <source>
        <dbReference type="Pfam" id="PF00890"/>
    </source>
</evidence>
<dbReference type="PANTHER" id="PTHR42685">
    <property type="entry name" value="GERANYLGERANYL DIPHOSPHATE REDUCTASE"/>
    <property type="match status" value="1"/>
</dbReference>
<dbReference type="InterPro" id="IPR036188">
    <property type="entry name" value="FAD/NAD-bd_sf"/>
</dbReference>
<evidence type="ECO:0000313" key="4">
    <source>
        <dbReference type="EMBL" id="QSE98156.1"/>
    </source>
</evidence>
<dbReference type="PRINTS" id="PR00420">
    <property type="entry name" value="RNGMNOXGNASE"/>
</dbReference>
<name>A0A975A1T1_9BACT</name>
<dbReference type="InterPro" id="IPR050407">
    <property type="entry name" value="Geranylgeranyl_reductase"/>
</dbReference>
<dbReference type="Gene3D" id="3.50.50.60">
    <property type="entry name" value="FAD/NAD(P)-binding domain"/>
    <property type="match status" value="1"/>
</dbReference>
<dbReference type="SUPFAM" id="SSF51905">
    <property type="entry name" value="FAD/NAD(P)-binding domain"/>
    <property type="match status" value="1"/>
</dbReference>
<protein>
    <submittedName>
        <fullName evidence="4">NAD(P)/FAD-dependent oxidoreductase</fullName>
    </submittedName>
</protein>
<dbReference type="KEGG" id="fuv:JR347_03475"/>
<dbReference type="Pfam" id="PF00890">
    <property type="entry name" value="FAD_binding_2"/>
    <property type="match status" value="1"/>
</dbReference>
<sequence length="373" mass="42056">MTRDSTKNQIVIIGAGLAGLVTAIMLKKSGLDVILIEKKQFPFHRVCGEYISNEVKPFLLSLGIMPEELNPSSISEFELTSIAGKSKTIQLDLGGFGISRYAFDQYLYQIALDKGVNVIHDQVEDIFFSGKEFCVKTKEMSIRSELVIGAFGKRSVLDKKLTRSFMLRPSPYVGVKYHIKYDYPTNKVSLHNFAGGYCGLSAIEGGKYNLCYLSHRSNLKEYRNIEKMEQDILCQNPKLKDVFDNADFLFDAPQVINEISFETKQPVENHILMCGDAAGMITPLCGNGMAMAIHSAKIVSEEVINYFTNHKDRGTLEMNYSKRWNHHFRTRLAVGRTIQKLFGATFQSNFALSLLNFKPLANFIVKNTHGQPF</sequence>
<dbReference type="EMBL" id="CP070608">
    <property type="protein sequence ID" value="QSE98156.1"/>
    <property type="molecule type" value="Genomic_DNA"/>
</dbReference>
<accession>A0A975A1T1</accession>
<keyword evidence="1" id="KW-0285">Flavoprotein</keyword>
<evidence type="ECO:0000256" key="1">
    <source>
        <dbReference type="ARBA" id="ARBA00022630"/>
    </source>
</evidence>
<gene>
    <name evidence="4" type="ORF">JR347_03475</name>
</gene>
<evidence type="ECO:0000256" key="2">
    <source>
        <dbReference type="ARBA" id="ARBA00023002"/>
    </source>
</evidence>
<dbReference type="PANTHER" id="PTHR42685:SF22">
    <property type="entry name" value="CONDITIONED MEDIUM FACTOR RECEPTOR 1"/>
    <property type="match status" value="1"/>
</dbReference>